<evidence type="ECO:0000313" key="2">
    <source>
        <dbReference type="EMBL" id="CAD7700911.1"/>
    </source>
</evidence>
<accession>A0A8S1J1B5</accession>
<proteinExistence type="predicted"/>
<name>A0A8S1J1B5_9CHLO</name>
<evidence type="ECO:0000256" key="1">
    <source>
        <dbReference type="SAM" id="Coils"/>
    </source>
</evidence>
<keyword evidence="3" id="KW-1185">Reference proteome</keyword>
<gene>
    <name evidence="2" type="ORF">OSTQU699_LOCUS6270</name>
</gene>
<dbReference type="Proteomes" id="UP000708148">
    <property type="component" value="Unassembled WGS sequence"/>
</dbReference>
<evidence type="ECO:0000313" key="3">
    <source>
        <dbReference type="Proteomes" id="UP000708148"/>
    </source>
</evidence>
<feature type="coiled-coil region" evidence="1">
    <location>
        <begin position="64"/>
        <end position="134"/>
    </location>
</feature>
<protein>
    <submittedName>
        <fullName evidence="2">Uncharacterized protein</fullName>
    </submittedName>
</protein>
<sequence>MGELAQALQSVVKNKRSNAKQKQRKILQDVQSTINEKGQMIHAQVRHDVQQCMKACQAGFESLFESLEEVVGRAEEARKRYQSDMQGCGEQYKEIQRRAAQLNLGLQATMTKKRSALKRKLDELQREAGDMLSVAKKKISKSRRHATKLPELAKILKAFL</sequence>
<dbReference type="AlphaFoldDB" id="A0A8S1J1B5"/>
<dbReference type="EMBL" id="CAJHUC010001381">
    <property type="protein sequence ID" value="CAD7700911.1"/>
    <property type="molecule type" value="Genomic_DNA"/>
</dbReference>
<organism evidence="2 3">
    <name type="scientific">Ostreobium quekettii</name>
    <dbReference type="NCBI Taxonomy" id="121088"/>
    <lineage>
        <taxon>Eukaryota</taxon>
        <taxon>Viridiplantae</taxon>
        <taxon>Chlorophyta</taxon>
        <taxon>core chlorophytes</taxon>
        <taxon>Ulvophyceae</taxon>
        <taxon>TCBD clade</taxon>
        <taxon>Bryopsidales</taxon>
        <taxon>Ostreobineae</taxon>
        <taxon>Ostreobiaceae</taxon>
        <taxon>Ostreobium</taxon>
    </lineage>
</organism>
<reference evidence="2" key="1">
    <citation type="submission" date="2020-12" db="EMBL/GenBank/DDBJ databases">
        <authorList>
            <person name="Iha C."/>
        </authorList>
    </citation>
    <scope>NUCLEOTIDE SEQUENCE</scope>
</reference>
<comment type="caution">
    <text evidence="2">The sequence shown here is derived from an EMBL/GenBank/DDBJ whole genome shotgun (WGS) entry which is preliminary data.</text>
</comment>
<dbReference type="OrthoDB" id="10684973at2759"/>
<keyword evidence="1" id="KW-0175">Coiled coil</keyword>